<evidence type="ECO:0000313" key="7">
    <source>
        <dbReference type="EMBL" id="ACB13009.1"/>
    </source>
</evidence>
<dbReference type="AlphaFoldDB" id="B4Y333"/>
<dbReference type="GO" id="GO:0046914">
    <property type="term" value="F:transition metal ion binding"/>
    <property type="evidence" value="ECO:0007669"/>
    <property type="project" value="TreeGrafter"/>
</dbReference>
<dbReference type="Pfam" id="PF11604">
    <property type="entry name" value="CusF_Ec"/>
    <property type="match status" value="1"/>
</dbReference>
<name>B4Y333_9BURK</name>
<dbReference type="PANTHER" id="PTHR30097">
    <property type="entry name" value="CATION EFFLUX SYSTEM PROTEIN CUSB"/>
    <property type="match status" value="1"/>
</dbReference>
<dbReference type="Gene3D" id="6.10.140.730">
    <property type="match status" value="1"/>
</dbReference>
<dbReference type="Gene3D" id="2.40.420.20">
    <property type="match status" value="1"/>
</dbReference>
<accession>B4Y333</accession>
<dbReference type="GO" id="GO:0060003">
    <property type="term" value="P:copper ion export"/>
    <property type="evidence" value="ECO:0007669"/>
    <property type="project" value="TreeGrafter"/>
</dbReference>
<sequence>MNKKSSFVAVAAVALLVAVGAGAWWLGMQQGIVHTTSASQPVAATTASAATSDDPSQWTIPQGEEATRRHIRDGLKAGDQDPVTGRRILSYHDPMVPGKNFDAPAKSPFMDMMLVPRYAGTDAADASSVTVSPRIQQNLGLRTAPVVEGSLASEVTAVGNVAWNERERVEVSSRAMGFVEKLHVKATFDRVGAGAPLADLYVPEWVAAQEEYLALARLEGEGVAPLKDAARQRMRQAGMTPAHIQRVASSGAVQPRLTLTAPLTGIVSELMVREGATVAPGMALMRLQGTRMVWAEGAVPESQAALIGPGTRVRTTSPGAPGENFEGRVQALLPEVDPVTRTVRARVELANPQGRLVPGMQVSMRLSPGTGPATLLVPSDAIIQTGRRSVVMLAEDAGRFRPVEVVRGNEANGQTEVKAGLKAGQRVVLSGQFLIDSEASLRGLEARLNQEPSAAAAQPRYTTDAVIDVLTGDTVTLTHPPIPALKWPEMQMDFRLPPKERQPRRMEVGDRLQIEFEMQDGDVPQITGLKVMPPEKTR</sequence>
<feature type="domain" description="CusB-like three alpha-helical bundle" evidence="3">
    <location>
        <begin position="204"/>
        <end position="255"/>
    </location>
</feature>
<keyword evidence="2" id="KW-0813">Transport</keyword>
<dbReference type="GO" id="GO:0030288">
    <property type="term" value="C:outer membrane-bounded periplasmic space"/>
    <property type="evidence" value="ECO:0007669"/>
    <property type="project" value="TreeGrafter"/>
</dbReference>
<dbReference type="InterPro" id="IPR021647">
    <property type="entry name" value="CusF_Ec"/>
</dbReference>
<dbReference type="EMBL" id="EU327989">
    <property type="protein sequence ID" value="ACB13009.1"/>
    <property type="molecule type" value="Genomic_DNA"/>
</dbReference>
<feature type="domain" description="CusB-like beta-barrel" evidence="5">
    <location>
        <begin position="293"/>
        <end position="368"/>
    </location>
</feature>
<dbReference type="InterPro" id="IPR042230">
    <property type="entry name" value="CusF_sf"/>
</dbReference>
<reference evidence="7" key="1">
    <citation type="journal article" date="2008" name="J. Bacteriol.">
        <title>The evolution of class 1 integrons and the rise of antibiotic resistance.</title>
        <authorList>
            <person name="Gillings M."/>
            <person name="Boucher Y."/>
            <person name="Labbate M."/>
            <person name="Holmes A."/>
            <person name="Krishnan S."/>
            <person name="Holley M."/>
            <person name="Stokes H.W."/>
        </authorList>
    </citation>
    <scope>NUCLEOTIDE SEQUENCE</scope>
</reference>
<evidence type="ECO:0000256" key="2">
    <source>
        <dbReference type="ARBA" id="ARBA00022448"/>
    </source>
</evidence>
<protein>
    <submittedName>
        <fullName evidence="7">HlyD</fullName>
    </submittedName>
</protein>
<dbReference type="GO" id="GO:0022857">
    <property type="term" value="F:transmembrane transporter activity"/>
    <property type="evidence" value="ECO:0007669"/>
    <property type="project" value="InterPro"/>
</dbReference>
<dbReference type="GO" id="GO:0016020">
    <property type="term" value="C:membrane"/>
    <property type="evidence" value="ECO:0007669"/>
    <property type="project" value="InterPro"/>
</dbReference>
<feature type="domain" description="CusB-like barrel-sandwich hybrid" evidence="4">
    <location>
        <begin position="171"/>
        <end position="288"/>
    </location>
</feature>
<dbReference type="FunFam" id="2.40.30.170:FF:000010">
    <property type="entry name" value="Efflux RND transporter periplasmic adaptor subunit"/>
    <property type="match status" value="1"/>
</dbReference>
<dbReference type="NCBIfam" id="TIGR01730">
    <property type="entry name" value="RND_mfp"/>
    <property type="match status" value="1"/>
</dbReference>
<organism evidence="7">
    <name type="scientific">Hydrogenophaga sp. PL2G6</name>
    <dbReference type="NCBI Taxonomy" id="503997"/>
    <lineage>
        <taxon>Bacteria</taxon>
        <taxon>Pseudomonadati</taxon>
        <taxon>Pseudomonadota</taxon>
        <taxon>Betaproteobacteria</taxon>
        <taxon>Burkholderiales</taxon>
        <taxon>Comamonadaceae</taxon>
        <taxon>Hydrogenophaga</taxon>
    </lineage>
</organism>
<dbReference type="InterPro" id="IPR058792">
    <property type="entry name" value="Beta-barrel_RND_2"/>
</dbReference>
<feature type="domain" description="CzcB-like C-terminal circularly permuted SH3-like" evidence="6">
    <location>
        <begin position="376"/>
        <end position="435"/>
    </location>
</feature>
<comment type="similarity">
    <text evidence="1">Belongs to the membrane fusion protein (MFP) (TC 8.A.1) family.</text>
</comment>
<dbReference type="Pfam" id="PF25975">
    <property type="entry name" value="CzcB_C"/>
    <property type="match status" value="1"/>
</dbReference>
<proteinExistence type="inferred from homology"/>
<dbReference type="InterPro" id="IPR051909">
    <property type="entry name" value="MFP_Cation_Efflux"/>
</dbReference>
<dbReference type="PANTHER" id="PTHR30097:SF15">
    <property type="entry name" value="CATION EFFLUX SYSTEM PROTEIN CUSB"/>
    <property type="match status" value="1"/>
</dbReference>
<evidence type="ECO:0000259" key="6">
    <source>
        <dbReference type="Pfam" id="PF25975"/>
    </source>
</evidence>
<dbReference type="Pfam" id="PF25869">
    <property type="entry name" value="3HB_CusB"/>
    <property type="match status" value="1"/>
</dbReference>
<dbReference type="InterPro" id="IPR058791">
    <property type="entry name" value="3HB_CusB"/>
</dbReference>
<dbReference type="InterPro" id="IPR058649">
    <property type="entry name" value="CzcB_C"/>
</dbReference>
<dbReference type="InterPro" id="IPR058790">
    <property type="entry name" value="BSH_CusB"/>
</dbReference>
<evidence type="ECO:0000256" key="1">
    <source>
        <dbReference type="ARBA" id="ARBA00009477"/>
    </source>
</evidence>
<dbReference type="InterPro" id="IPR006143">
    <property type="entry name" value="RND_pump_MFP"/>
</dbReference>
<evidence type="ECO:0000259" key="3">
    <source>
        <dbReference type="Pfam" id="PF25869"/>
    </source>
</evidence>
<dbReference type="Gene3D" id="2.40.50.320">
    <property type="entry name" value="Copper binding periplasmic protein CusF"/>
    <property type="match status" value="1"/>
</dbReference>
<dbReference type="Pfam" id="PF25954">
    <property type="entry name" value="Beta-barrel_RND_2"/>
    <property type="match status" value="1"/>
</dbReference>
<dbReference type="Gene3D" id="2.40.30.170">
    <property type="match status" value="1"/>
</dbReference>
<dbReference type="SUPFAM" id="SSF111369">
    <property type="entry name" value="HlyD-like secretion proteins"/>
    <property type="match status" value="1"/>
</dbReference>
<evidence type="ECO:0000259" key="4">
    <source>
        <dbReference type="Pfam" id="PF25919"/>
    </source>
</evidence>
<evidence type="ECO:0000259" key="5">
    <source>
        <dbReference type="Pfam" id="PF25954"/>
    </source>
</evidence>
<dbReference type="Pfam" id="PF25919">
    <property type="entry name" value="BSH_CusB"/>
    <property type="match status" value="1"/>
</dbReference>
<dbReference type="GO" id="GO:0015679">
    <property type="term" value="P:plasma membrane copper ion transport"/>
    <property type="evidence" value="ECO:0007669"/>
    <property type="project" value="TreeGrafter"/>
</dbReference>